<accession>A0ABT0LAR7</accession>
<dbReference type="InterPro" id="IPR000182">
    <property type="entry name" value="GNAT_dom"/>
</dbReference>
<dbReference type="Proteomes" id="UP001203423">
    <property type="component" value="Unassembled WGS sequence"/>
</dbReference>
<reference evidence="2 3" key="1">
    <citation type="submission" date="2022-01" db="EMBL/GenBank/DDBJ databases">
        <title>Whole genome-based taxonomy of the Shewanellaceae.</title>
        <authorList>
            <person name="Martin-Rodriguez A.J."/>
        </authorList>
    </citation>
    <scope>NUCLEOTIDE SEQUENCE [LARGE SCALE GENOMIC DNA]</scope>
    <source>
        <strain evidence="2 3">DSM 17177</strain>
    </source>
</reference>
<evidence type="ECO:0000313" key="3">
    <source>
        <dbReference type="Proteomes" id="UP001203423"/>
    </source>
</evidence>
<sequence length="140" mass="16325">MIREGSFEEAISVFDNIPEFERFLSEDEMKAKLIAGSLILITENDNELVGFKMGYPLNENEFYSWLGGVVPEQRKSGAAQKMLEVQEQWLKKQDYARVRVKSMNRFSGMLCMLIRNGYDIERVDEYAHPELERICFVKSL</sequence>
<name>A0ABT0LAR7_9GAMM</name>
<dbReference type="CDD" id="cd04301">
    <property type="entry name" value="NAT_SF"/>
    <property type="match status" value="1"/>
</dbReference>
<evidence type="ECO:0000313" key="2">
    <source>
        <dbReference type="EMBL" id="MCL1124769.1"/>
    </source>
</evidence>
<dbReference type="PROSITE" id="PS51186">
    <property type="entry name" value="GNAT"/>
    <property type="match status" value="1"/>
</dbReference>
<protein>
    <submittedName>
        <fullName evidence="2">GNAT family N-acetyltransferase</fullName>
    </submittedName>
</protein>
<comment type="caution">
    <text evidence="2">The sequence shown here is derived from an EMBL/GenBank/DDBJ whole genome shotgun (WGS) entry which is preliminary data.</text>
</comment>
<evidence type="ECO:0000259" key="1">
    <source>
        <dbReference type="PROSITE" id="PS51186"/>
    </source>
</evidence>
<dbReference type="EMBL" id="JAKIKS010000030">
    <property type="protein sequence ID" value="MCL1124769.1"/>
    <property type="molecule type" value="Genomic_DNA"/>
</dbReference>
<dbReference type="SUPFAM" id="SSF55729">
    <property type="entry name" value="Acyl-CoA N-acyltransferases (Nat)"/>
    <property type="match status" value="1"/>
</dbReference>
<gene>
    <name evidence="2" type="ORF">L2764_09865</name>
</gene>
<keyword evidence="3" id="KW-1185">Reference proteome</keyword>
<dbReference type="Pfam" id="PF00583">
    <property type="entry name" value="Acetyltransf_1"/>
    <property type="match status" value="1"/>
</dbReference>
<dbReference type="RefSeq" id="WP_248940044.1">
    <property type="nucleotide sequence ID" value="NZ_JAKIKS010000030.1"/>
</dbReference>
<proteinExistence type="predicted"/>
<feature type="domain" description="N-acetyltransferase" evidence="1">
    <location>
        <begin position="1"/>
        <end position="138"/>
    </location>
</feature>
<dbReference type="Gene3D" id="3.40.630.30">
    <property type="match status" value="1"/>
</dbReference>
<organism evidence="2 3">
    <name type="scientific">Shewanella surugensis</name>
    <dbReference type="NCBI Taxonomy" id="212020"/>
    <lineage>
        <taxon>Bacteria</taxon>
        <taxon>Pseudomonadati</taxon>
        <taxon>Pseudomonadota</taxon>
        <taxon>Gammaproteobacteria</taxon>
        <taxon>Alteromonadales</taxon>
        <taxon>Shewanellaceae</taxon>
        <taxon>Shewanella</taxon>
    </lineage>
</organism>
<dbReference type="InterPro" id="IPR016181">
    <property type="entry name" value="Acyl_CoA_acyltransferase"/>
</dbReference>